<dbReference type="InterPro" id="IPR016541">
    <property type="entry name" value="UCP008505"/>
</dbReference>
<comment type="caution">
    <text evidence="1">The sequence shown here is derived from an EMBL/GenBank/DDBJ whole genome shotgun (WGS) entry which is preliminary data.</text>
</comment>
<name>A0A4R8MFV0_9FLAO</name>
<dbReference type="Proteomes" id="UP000294824">
    <property type="component" value="Unassembled WGS sequence"/>
</dbReference>
<dbReference type="AlphaFoldDB" id="A0A4R8MFV0"/>
<evidence type="ECO:0000313" key="1">
    <source>
        <dbReference type="EMBL" id="TDY64833.1"/>
    </source>
</evidence>
<dbReference type="EMBL" id="SORL01000007">
    <property type="protein sequence ID" value="TDY64833.1"/>
    <property type="molecule type" value="Genomic_DNA"/>
</dbReference>
<accession>A0A4R8MFV0</accession>
<proteinExistence type="predicted"/>
<gene>
    <name evidence="1" type="ORF">DFQ06_1756</name>
</gene>
<dbReference type="Pfam" id="PF14367">
    <property type="entry name" value="DUF4411"/>
    <property type="match status" value="1"/>
</dbReference>
<dbReference type="RefSeq" id="WP_133967146.1">
    <property type="nucleotide sequence ID" value="NZ_SORL01000007.1"/>
</dbReference>
<protein>
    <submittedName>
        <fullName evidence="1">Uncharacterized protein DUF4411</fullName>
    </submittedName>
</protein>
<keyword evidence="2" id="KW-1185">Reference proteome</keyword>
<evidence type="ECO:0000313" key="2">
    <source>
        <dbReference type="Proteomes" id="UP000294824"/>
    </source>
</evidence>
<sequence length="187" mass="21754">MRFIIDTSTWVSLVRYYKPFDNNSVIYDFFKQKIRDGEFILLSEVSLECSYVSKKIVPKELDFIIDKKFITKTASLLPTRKFYNLLDNQFCNQFQKRLLSETDIESLTNDFLKSADAKIILKSIEISKTLDNQITVVTEETSSNNDNKLFKKIPSICKEINVECIGLPKLIELFNKEINIRIKNTSA</sequence>
<organism evidence="1 2">
    <name type="scientific">Algibacter lectus</name>
    <dbReference type="NCBI Taxonomy" id="221126"/>
    <lineage>
        <taxon>Bacteria</taxon>
        <taxon>Pseudomonadati</taxon>
        <taxon>Bacteroidota</taxon>
        <taxon>Flavobacteriia</taxon>
        <taxon>Flavobacteriales</taxon>
        <taxon>Flavobacteriaceae</taxon>
        <taxon>Algibacter</taxon>
    </lineage>
</organism>
<reference evidence="1 2" key="1">
    <citation type="submission" date="2019-03" db="EMBL/GenBank/DDBJ databases">
        <title>Genomic Encyclopedia of Type Strains, Phase III (KMG-III): the genomes of soil and plant-associated and newly described type strains.</title>
        <authorList>
            <person name="Whitman W."/>
        </authorList>
    </citation>
    <scope>NUCLEOTIDE SEQUENCE [LARGE SCALE GENOMIC DNA]</scope>
    <source>
        <strain evidence="1 2">CECT 8301</strain>
    </source>
</reference>